<keyword evidence="9" id="KW-1185">Reference proteome</keyword>
<comment type="similarity">
    <text evidence="2">Belongs to the SusD family.</text>
</comment>
<gene>
    <name evidence="8" type="ORF">SAMN05421823_11475</name>
</gene>
<evidence type="ECO:0000256" key="3">
    <source>
        <dbReference type="ARBA" id="ARBA00022729"/>
    </source>
</evidence>
<dbReference type="STRING" id="1075417.SAMN05421823_11475"/>
<evidence type="ECO:0000313" key="8">
    <source>
        <dbReference type="EMBL" id="SDM49454.1"/>
    </source>
</evidence>
<comment type="subcellular location">
    <subcellularLocation>
        <location evidence="1">Cell outer membrane</location>
    </subcellularLocation>
</comment>
<feature type="domain" description="SusD-like N-terminal" evidence="7">
    <location>
        <begin position="75"/>
        <end position="213"/>
    </location>
</feature>
<evidence type="ECO:0000256" key="2">
    <source>
        <dbReference type="ARBA" id="ARBA00006275"/>
    </source>
</evidence>
<dbReference type="Proteomes" id="UP000198510">
    <property type="component" value="Unassembled WGS sequence"/>
</dbReference>
<reference evidence="8 9" key="1">
    <citation type="submission" date="2016-10" db="EMBL/GenBank/DDBJ databases">
        <authorList>
            <person name="de Groot N.N."/>
        </authorList>
    </citation>
    <scope>NUCLEOTIDE SEQUENCE [LARGE SCALE GENOMIC DNA]</scope>
    <source>
        <strain evidence="8 9">DSM 25186</strain>
    </source>
</reference>
<keyword evidence="3" id="KW-0732">Signal</keyword>
<dbReference type="GO" id="GO:0009279">
    <property type="term" value="C:cell outer membrane"/>
    <property type="evidence" value="ECO:0007669"/>
    <property type="project" value="UniProtKB-SubCell"/>
</dbReference>
<keyword evidence="4" id="KW-0472">Membrane</keyword>
<dbReference type="OrthoDB" id="5694214at2"/>
<dbReference type="Pfam" id="PF14322">
    <property type="entry name" value="SusD-like_3"/>
    <property type="match status" value="1"/>
</dbReference>
<dbReference type="SUPFAM" id="SSF48452">
    <property type="entry name" value="TPR-like"/>
    <property type="match status" value="1"/>
</dbReference>
<evidence type="ECO:0000259" key="7">
    <source>
        <dbReference type="Pfam" id="PF14322"/>
    </source>
</evidence>
<dbReference type="PROSITE" id="PS51257">
    <property type="entry name" value="PROKAR_LIPOPROTEIN"/>
    <property type="match status" value="1"/>
</dbReference>
<dbReference type="AlphaFoldDB" id="A0A1G9TPU2"/>
<evidence type="ECO:0000259" key="6">
    <source>
        <dbReference type="Pfam" id="PF07980"/>
    </source>
</evidence>
<dbReference type="RefSeq" id="WP_089687956.1">
    <property type="nucleotide sequence ID" value="NZ_FNFO01000014.1"/>
</dbReference>
<keyword evidence="5" id="KW-0998">Cell outer membrane</keyword>
<feature type="domain" description="RagB/SusD" evidence="6">
    <location>
        <begin position="273"/>
        <end position="524"/>
    </location>
</feature>
<dbReference type="Gene3D" id="1.25.40.390">
    <property type="match status" value="1"/>
</dbReference>
<dbReference type="EMBL" id="FNFO01000014">
    <property type="protein sequence ID" value="SDM49454.1"/>
    <property type="molecule type" value="Genomic_DNA"/>
</dbReference>
<evidence type="ECO:0000313" key="9">
    <source>
        <dbReference type="Proteomes" id="UP000198510"/>
    </source>
</evidence>
<name>A0A1G9TPU2_9BACT</name>
<sequence>MKKITTYFLWATGIFLAGCSKLDLAPLDARSELTYWQTEEDARIFLNAIYADLMSAESYLFLNALSDDAYTKGMENYRNIANGNYDASNGVVTDQWRVRYEGIRRTNIFLSHINDVTQLSEADRLAYGAQARFIRAWHYFFLSELFGDVPLVTDEISIEESLVLERMPQREVIRFVYDELALAISHLPESYPAEQRGRITRDAATAVASRIHLYQGEYEVASSLATQVLGRYSLYPDYGTLFKMPHEANDEVLLSLQYVPVDREHNLQYSLIPPSQGGYANFSPLQELVDSYPTLNGLPIDDPASGYDPNAPYQNRDPRLSATVIHDNYLWTTFDGTQVTLRTVPGAEPDGLNFSSNATPTGYYVAKYYDPEARNLVNSGLDLILVRYAEVLLNYAEAKIELGTFTEQDWNLTIGAIRERAGLTAQALDFPGTDQATLRRIVRNERRVELAFEAGHRFFDIRRWNTAEEVLNGWAHGMQTNASSEDGGYHRVDFRTFDPAKHYLWPIPQSERDLNDNLSQNPNW</sequence>
<organism evidence="8 9">
    <name type="scientific">Catalinimonas alkaloidigena</name>
    <dbReference type="NCBI Taxonomy" id="1075417"/>
    <lineage>
        <taxon>Bacteria</taxon>
        <taxon>Pseudomonadati</taxon>
        <taxon>Bacteroidota</taxon>
        <taxon>Cytophagia</taxon>
        <taxon>Cytophagales</taxon>
        <taxon>Catalimonadaceae</taxon>
        <taxon>Catalinimonas</taxon>
    </lineage>
</organism>
<evidence type="ECO:0000256" key="5">
    <source>
        <dbReference type="ARBA" id="ARBA00023237"/>
    </source>
</evidence>
<proteinExistence type="inferred from homology"/>
<evidence type="ECO:0000256" key="4">
    <source>
        <dbReference type="ARBA" id="ARBA00023136"/>
    </source>
</evidence>
<dbReference type="CDD" id="cd08977">
    <property type="entry name" value="SusD"/>
    <property type="match status" value="1"/>
</dbReference>
<protein>
    <submittedName>
        <fullName evidence="8">Starch-binding associating with outer membrane</fullName>
    </submittedName>
</protein>
<dbReference type="InterPro" id="IPR033985">
    <property type="entry name" value="SusD-like_N"/>
</dbReference>
<accession>A0A1G9TPU2</accession>
<dbReference type="Pfam" id="PF07980">
    <property type="entry name" value="SusD_RagB"/>
    <property type="match status" value="1"/>
</dbReference>
<dbReference type="InterPro" id="IPR012944">
    <property type="entry name" value="SusD_RagB_dom"/>
</dbReference>
<evidence type="ECO:0000256" key="1">
    <source>
        <dbReference type="ARBA" id="ARBA00004442"/>
    </source>
</evidence>
<dbReference type="InterPro" id="IPR011990">
    <property type="entry name" value="TPR-like_helical_dom_sf"/>
</dbReference>